<feature type="region of interest" description="Disordered" evidence="12">
    <location>
        <begin position="85"/>
        <end position="153"/>
    </location>
</feature>
<comment type="similarity">
    <text evidence="2 11">Belongs to the SecG family.</text>
</comment>
<dbReference type="GO" id="GO:0043952">
    <property type="term" value="P:protein transport by the Sec complex"/>
    <property type="evidence" value="ECO:0007669"/>
    <property type="project" value="TreeGrafter"/>
</dbReference>
<evidence type="ECO:0000256" key="7">
    <source>
        <dbReference type="ARBA" id="ARBA00022927"/>
    </source>
</evidence>
<keyword evidence="5 11" id="KW-1003">Cell membrane</keyword>
<evidence type="ECO:0000256" key="8">
    <source>
        <dbReference type="ARBA" id="ARBA00022989"/>
    </source>
</evidence>
<dbReference type="PANTHER" id="PTHR34182:SF1">
    <property type="entry name" value="PROTEIN-EXPORT MEMBRANE PROTEIN SECG"/>
    <property type="match status" value="1"/>
</dbReference>
<evidence type="ECO:0000313" key="13">
    <source>
        <dbReference type="EMBL" id="OQX03556.1"/>
    </source>
</evidence>
<reference evidence="13 14" key="1">
    <citation type="submission" date="2017-01" db="EMBL/GenBank/DDBJ databases">
        <title>Novel large sulfur bacteria in the metagenomes of groundwater-fed chemosynthetic microbial mats in the Lake Huron basin.</title>
        <authorList>
            <person name="Sharrar A.M."/>
            <person name="Flood B.E."/>
            <person name="Bailey J.V."/>
            <person name="Jones D.S."/>
            <person name="Biddanda B."/>
            <person name="Ruberg S.A."/>
            <person name="Marcus D.N."/>
            <person name="Dick G.J."/>
        </authorList>
    </citation>
    <scope>NUCLEOTIDE SEQUENCE [LARGE SCALE GENOMIC DNA]</scope>
    <source>
        <strain evidence="13">A8</strain>
    </source>
</reference>
<keyword evidence="8 11" id="KW-1133">Transmembrane helix</keyword>
<feature type="compositionally biased region" description="Low complexity" evidence="12">
    <location>
        <begin position="89"/>
        <end position="103"/>
    </location>
</feature>
<dbReference type="GO" id="GO:0065002">
    <property type="term" value="P:intracellular protein transmembrane transport"/>
    <property type="evidence" value="ECO:0007669"/>
    <property type="project" value="TreeGrafter"/>
</dbReference>
<evidence type="ECO:0000256" key="11">
    <source>
        <dbReference type="RuleBase" id="RU365087"/>
    </source>
</evidence>
<evidence type="ECO:0000256" key="9">
    <source>
        <dbReference type="ARBA" id="ARBA00023010"/>
    </source>
</evidence>
<dbReference type="Pfam" id="PF03840">
    <property type="entry name" value="SecG"/>
    <property type="match status" value="1"/>
</dbReference>
<evidence type="ECO:0000256" key="6">
    <source>
        <dbReference type="ARBA" id="ARBA00022692"/>
    </source>
</evidence>
<organism evidence="13 14">
    <name type="scientific">Thiothrix lacustris</name>
    <dbReference type="NCBI Taxonomy" id="525917"/>
    <lineage>
        <taxon>Bacteria</taxon>
        <taxon>Pseudomonadati</taxon>
        <taxon>Pseudomonadota</taxon>
        <taxon>Gammaproteobacteria</taxon>
        <taxon>Thiotrichales</taxon>
        <taxon>Thiotrichaceae</taxon>
        <taxon>Thiothrix</taxon>
    </lineage>
</organism>
<evidence type="ECO:0000256" key="4">
    <source>
        <dbReference type="ARBA" id="ARBA00022448"/>
    </source>
</evidence>
<evidence type="ECO:0000256" key="3">
    <source>
        <dbReference type="ARBA" id="ARBA00017876"/>
    </source>
</evidence>
<comment type="caution">
    <text evidence="11">Lacks conserved residue(s) required for the propagation of feature annotation.</text>
</comment>
<protein>
    <recommendedName>
        <fullName evidence="3 11">Protein-export membrane protein SecG</fullName>
    </recommendedName>
</protein>
<evidence type="ECO:0000256" key="12">
    <source>
        <dbReference type="SAM" id="MobiDB-lite"/>
    </source>
</evidence>
<evidence type="ECO:0000256" key="5">
    <source>
        <dbReference type="ARBA" id="ARBA00022475"/>
    </source>
</evidence>
<comment type="caution">
    <text evidence="13">The sequence shown here is derived from an EMBL/GenBank/DDBJ whole genome shotgun (WGS) entry which is preliminary data.</text>
</comment>
<dbReference type="InterPro" id="IPR004692">
    <property type="entry name" value="SecG"/>
</dbReference>
<accession>A0A1Y1QEG4</accession>
<sequence>MLYNVLLIILIVVSVAMIVLILMQQGKGADAGAAFGSGASGTVFGSQGSANFLSRTTGILATVFFLVALALAFLASGRTLESVSIMQSAAPETKTETPAAPASDVPPAPAAEKASSDVPPAVVDAKPSDKVEEKAVVDEKKPVADEKPVQEKK</sequence>
<dbReference type="EMBL" id="MTEJ01000398">
    <property type="protein sequence ID" value="OQX03556.1"/>
    <property type="molecule type" value="Genomic_DNA"/>
</dbReference>
<keyword evidence="6 11" id="KW-0812">Transmembrane</keyword>
<evidence type="ECO:0000313" key="14">
    <source>
        <dbReference type="Proteomes" id="UP000192491"/>
    </source>
</evidence>
<comment type="subcellular location">
    <subcellularLocation>
        <location evidence="1 11">Cell membrane</location>
        <topology evidence="1 11">Multi-pass membrane protein</topology>
    </subcellularLocation>
</comment>
<evidence type="ECO:0000256" key="2">
    <source>
        <dbReference type="ARBA" id="ARBA00008445"/>
    </source>
</evidence>
<keyword evidence="10 11" id="KW-0472">Membrane</keyword>
<gene>
    <name evidence="13" type="ORF">BWK73_39195</name>
</gene>
<dbReference type="GO" id="GO:0005886">
    <property type="term" value="C:plasma membrane"/>
    <property type="evidence" value="ECO:0007669"/>
    <property type="project" value="UniProtKB-SubCell"/>
</dbReference>
<dbReference type="STRING" id="1123401.GCA_000621325_00876"/>
<dbReference type="Proteomes" id="UP000192491">
    <property type="component" value="Unassembled WGS sequence"/>
</dbReference>
<dbReference type="AlphaFoldDB" id="A0A1Y1QEG4"/>
<dbReference type="GO" id="GO:0015450">
    <property type="term" value="F:protein-transporting ATPase activity"/>
    <property type="evidence" value="ECO:0007669"/>
    <property type="project" value="UniProtKB-UniRule"/>
</dbReference>
<keyword evidence="9 11" id="KW-0811">Translocation</keyword>
<evidence type="ECO:0000256" key="10">
    <source>
        <dbReference type="ARBA" id="ARBA00023136"/>
    </source>
</evidence>
<proteinExistence type="inferred from homology"/>
<dbReference type="PANTHER" id="PTHR34182">
    <property type="entry name" value="PROTEIN-EXPORT MEMBRANE PROTEIN SECG"/>
    <property type="match status" value="1"/>
</dbReference>
<keyword evidence="7 11" id="KW-0653">Protein transport</keyword>
<keyword evidence="4 11" id="KW-0813">Transport</keyword>
<dbReference type="NCBIfam" id="TIGR00810">
    <property type="entry name" value="secG"/>
    <property type="match status" value="1"/>
</dbReference>
<evidence type="ECO:0000256" key="1">
    <source>
        <dbReference type="ARBA" id="ARBA00004651"/>
    </source>
</evidence>
<dbReference type="PRINTS" id="PR01651">
    <property type="entry name" value="SECGEXPORT"/>
</dbReference>
<feature type="transmembrane region" description="Helical" evidence="11">
    <location>
        <begin position="52"/>
        <end position="75"/>
    </location>
</feature>
<dbReference type="GO" id="GO:0009306">
    <property type="term" value="P:protein secretion"/>
    <property type="evidence" value="ECO:0007669"/>
    <property type="project" value="UniProtKB-UniRule"/>
</dbReference>
<name>A0A1Y1QEG4_9GAMM</name>
<feature type="compositionally biased region" description="Basic and acidic residues" evidence="12">
    <location>
        <begin position="126"/>
        <end position="153"/>
    </location>
</feature>
<comment type="function">
    <text evidence="11">Involved in protein export. Participates in an early event of protein translocation.</text>
</comment>